<keyword evidence="2" id="KW-1185">Reference proteome</keyword>
<protein>
    <submittedName>
        <fullName evidence="1">SucC</fullName>
    </submittedName>
</protein>
<accession>A0AAW2YUU7</accession>
<evidence type="ECO:0000313" key="1">
    <source>
        <dbReference type="EMBL" id="KAL0480864.1"/>
    </source>
</evidence>
<reference evidence="1 2" key="1">
    <citation type="submission" date="2024-03" db="EMBL/GenBank/DDBJ databases">
        <title>The Acrasis kona genome and developmental transcriptomes reveal deep origins of eukaryotic multicellular pathways.</title>
        <authorList>
            <person name="Sheikh S."/>
            <person name="Fu C.-J."/>
            <person name="Brown M.W."/>
            <person name="Baldauf S.L."/>
        </authorList>
    </citation>
    <scope>NUCLEOTIDE SEQUENCE [LARGE SCALE GENOMIC DNA]</scope>
    <source>
        <strain evidence="1 2">ATCC MYA-3509</strain>
    </source>
</reference>
<dbReference type="Proteomes" id="UP001431209">
    <property type="component" value="Unassembled WGS sequence"/>
</dbReference>
<comment type="caution">
    <text evidence="1">The sequence shown here is derived from an EMBL/GenBank/DDBJ whole genome shotgun (WGS) entry which is preliminary data.</text>
</comment>
<proteinExistence type="predicted"/>
<evidence type="ECO:0000313" key="2">
    <source>
        <dbReference type="Proteomes" id="UP001431209"/>
    </source>
</evidence>
<dbReference type="AlphaFoldDB" id="A0AAW2YUU7"/>
<name>A0AAW2YUU7_9EUKA</name>
<organism evidence="1 2">
    <name type="scientific">Acrasis kona</name>
    <dbReference type="NCBI Taxonomy" id="1008807"/>
    <lineage>
        <taxon>Eukaryota</taxon>
        <taxon>Discoba</taxon>
        <taxon>Heterolobosea</taxon>
        <taxon>Tetramitia</taxon>
        <taxon>Eutetramitia</taxon>
        <taxon>Acrasidae</taxon>
        <taxon>Acrasis</taxon>
    </lineage>
</organism>
<gene>
    <name evidence="1" type="ORF">AKO1_004085</name>
</gene>
<sequence>MLRFEDPQQLPVTPTSPNMSYSGGLSLLSSKSCEGEYDITSPEAGLDSSPCKIPKMIGNSTLQLYTTIFGDVRRVSFHTKENPDKELYEAVFNMKQGAVQITYSDNKTIDIWPKRGVLRNDFQITKKGVKFAECSERIKLKNKKFNYKRKDTGEVLKLTGDALCFTVHRDGEEVAKSFALRASSLISVDLECREVELEHLVCLFCCMMFQRFRATPL</sequence>
<dbReference type="EMBL" id="JAOPGA020000701">
    <property type="protein sequence ID" value="KAL0480864.1"/>
    <property type="molecule type" value="Genomic_DNA"/>
</dbReference>